<accession>A0A1W6LQE2</accession>
<dbReference type="InterPro" id="IPR052894">
    <property type="entry name" value="AsmA-related"/>
</dbReference>
<protein>
    <submittedName>
        <fullName evidence="2">Uncharacterized protein</fullName>
    </submittedName>
</protein>
<sequence>MAKTHKKNKGNKKKGAFFKIAGIAAGVVLLLIVLSPLIISFGPVSSLAVGFAESKTGFEIELSQLRVSWTKGIMMYDVHLKDPEGKIDFKADKFFIHPSLTALVRKELDVKKCLLEGSETTLKIDKAELKKAGETARAGSSDISYARDYASASLGTDFFTALNSVKRFRINLNDCAVSLIDAEESELLQLSSLQGRIKLNPPGQTSGADLVGRLEQGESYAPLKFFALVKRKPSLLSLKGISAKIDAAVQRLQLEGLKPLMELGGQDFNLQGVTDAEIALSAEEGMFKESQVKLKSEGLTAAFPRRSFEEVRFGDTSLKLVFKTDESFVDIMDLSCQSGFFDFNLTGQIPKTFTSLVEMMNGKSEADLEGFFNLDMPKAFGRLPEESKNQNFDLESGKIAGRISTESLGEGKILLANLNMVDFEGIAGGKNLTLSPVKLNCEIISRNQRLWIDPIEIVSGFGKIRCSGPYNDMTFNGTINLKDLQNELSGFVEFGEYDLSGEANIIGDVLPENKILNGAVQVKDFVLDNSYGMKWIDPFIDLTFGFKNEPIEKKLWLTSLYLKSDYLGEYELLQGYFDYDPKSSEQFVMLFNYKNLFERAEYLLTLFEALDKPANLSGRYSTTTKIIKYEDEIRIITDDMSFQEVAFGGEDNKNEITDFSISSNMLWQPESRKLASEDFEVKNEWLTLDFSDLLLDYSDESNIVFDSVLQTVYDLDFMELYLTEKTGQDFKASGKRSLPASLSTSFSLENPQEAVDNLNSQFQLGFDSLYYKGLSFEESNVKFQVEDGFLTVPKTSIGVNKGSLNIAFEADLTESPVVLKLSEGMKVLDKVEINEVLAGQLAAYGNPVFSDSMDCSGSVDLYCDKLEVPLSKNAAETAELKAAAESSQIRAQPAGILRQLMQIMGESSNSLVDYRLHPVDLQLKDGIFTYDNMILEVDGKEFKFNGNIKTDGTMNMEIAIPYRFEGLDLVETQSGEFGITLPLTGNAKNPEIDTKNLLQKNTESIIKSGLQEGLKRLLD</sequence>
<proteinExistence type="predicted"/>
<evidence type="ECO:0000313" key="3">
    <source>
        <dbReference type="Proteomes" id="UP000193334"/>
    </source>
</evidence>
<dbReference type="AlphaFoldDB" id="A0A1W6LQE2"/>
<name>A0A1W6LQE2_9BACT</name>
<dbReference type="KEGG" id="pbp:STSP1_02410"/>
<evidence type="ECO:0000313" key="2">
    <source>
        <dbReference type="EMBL" id="ARN57984.1"/>
    </source>
</evidence>
<dbReference type="GO" id="GO:0005886">
    <property type="term" value="C:plasma membrane"/>
    <property type="evidence" value="ECO:0007669"/>
    <property type="project" value="TreeGrafter"/>
</dbReference>
<gene>
    <name evidence="2" type="ORF">STSP1_02410</name>
</gene>
<dbReference type="Proteomes" id="UP000193334">
    <property type="component" value="Chromosome"/>
</dbReference>
<keyword evidence="3" id="KW-1185">Reference proteome</keyword>
<keyword evidence="1" id="KW-0472">Membrane</keyword>
<evidence type="ECO:0000256" key="1">
    <source>
        <dbReference type="SAM" id="Phobius"/>
    </source>
</evidence>
<dbReference type="STRING" id="1941349.STSP1_02410"/>
<organism evidence="2 3">
    <name type="scientific">Sedimentisphaera salicampi</name>
    <dbReference type="NCBI Taxonomy" id="1941349"/>
    <lineage>
        <taxon>Bacteria</taxon>
        <taxon>Pseudomonadati</taxon>
        <taxon>Planctomycetota</taxon>
        <taxon>Phycisphaerae</taxon>
        <taxon>Sedimentisphaerales</taxon>
        <taxon>Sedimentisphaeraceae</taxon>
        <taxon>Sedimentisphaera</taxon>
    </lineage>
</organism>
<feature type="transmembrane region" description="Helical" evidence="1">
    <location>
        <begin position="20"/>
        <end position="39"/>
    </location>
</feature>
<dbReference type="PANTHER" id="PTHR30441">
    <property type="entry name" value="DUF748 DOMAIN-CONTAINING PROTEIN"/>
    <property type="match status" value="1"/>
</dbReference>
<dbReference type="EMBL" id="CP021023">
    <property type="protein sequence ID" value="ARN57984.1"/>
    <property type="molecule type" value="Genomic_DNA"/>
</dbReference>
<reference evidence="3" key="1">
    <citation type="submission" date="2017-04" db="EMBL/GenBank/DDBJ databases">
        <title>Comparative genomics and description of representatives of a novel lineage of planctomycetes thriving in anoxic sediments.</title>
        <authorList>
            <person name="Spring S."/>
            <person name="Bunk B."/>
            <person name="Sproer C."/>
        </authorList>
    </citation>
    <scope>NUCLEOTIDE SEQUENCE [LARGE SCALE GENOMIC DNA]</scope>
    <source>
        <strain evidence="3">ST-PulAB-D4</strain>
    </source>
</reference>
<keyword evidence="1" id="KW-1133">Transmembrane helix</keyword>
<dbReference type="PANTHER" id="PTHR30441:SF8">
    <property type="entry name" value="DUF748 DOMAIN-CONTAINING PROTEIN"/>
    <property type="match status" value="1"/>
</dbReference>
<dbReference type="GO" id="GO:0090313">
    <property type="term" value="P:regulation of protein targeting to membrane"/>
    <property type="evidence" value="ECO:0007669"/>
    <property type="project" value="TreeGrafter"/>
</dbReference>
<dbReference type="RefSeq" id="WP_085756598.1">
    <property type="nucleotide sequence ID" value="NZ_CP021023.1"/>
</dbReference>
<keyword evidence="1" id="KW-0812">Transmembrane</keyword>